<dbReference type="OrthoDB" id="3881at2759"/>
<evidence type="ECO:0000259" key="3">
    <source>
        <dbReference type="PROSITE" id="PS50053"/>
    </source>
</evidence>
<dbReference type="FunFam" id="3.10.20.90:FF:000052">
    <property type="entry name" value="Ubiquitin-like protein 5"/>
    <property type="match status" value="1"/>
</dbReference>
<dbReference type="AlphaFoldDB" id="A0A5J4W1J8"/>
<feature type="compositionally biased region" description="Polar residues" evidence="2">
    <location>
        <begin position="133"/>
        <end position="142"/>
    </location>
</feature>
<evidence type="ECO:0000256" key="1">
    <source>
        <dbReference type="ARBA" id="ARBA00022786"/>
    </source>
</evidence>
<dbReference type="InterPro" id="IPR039732">
    <property type="entry name" value="Hub1/Ubl5"/>
</dbReference>
<comment type="caution">
    <text evidence="4">The sequence shown here is derived from an EMBL/GenBank/DDBJ whole genome shotgun (WGS) entry which is preliminary data.</text>
</comment>
<protein>
    <submittedName>
        <fullName evidence="4">Putative Ubiquitin family protein</fullName>
    </submittedName>
</protein>
<evidence type="ECO:0000256" key="2">
    <source>
        <dbReference type="SAM" id="MobiDB-lite"/>
    </source>
</evidence>
<feature type="compositionally biased region" description="Basic residues" evidence="2">
    <location>
        <begin position="29"/>
        <end position="57"/>
    </location>
</feature>
<dbReference type="SUPFAM" id="SSF54236">
    <property type="entry name" value="Ubiquitin-like"/>
    <property type="match status" value="1"/>
</dbReference>
<gene>
    <name evidence="4" type="ORF">EZS28_015767</name>
</gene>
<accession>A0A5J4W1J8</accession>
<feature type="compositionally biased region" description="Basic and acidic residues" evidence="2">
    <location>
        <begin position="58"/>
        <end position="103"/>
    </location>
</feature>
<keyword evidence="1" id="KW-0833">Ubl conjugation pathway</keyword>
<sequence>MSEHQSNRRHKRRRDEYESSESSSYSSKSRSRHRSKSRQHSRSRSRDKDRKHRRDVHKQKDDKIDAWGRDTKRRRVETSKDRDDEEKENKSNKELDVKPREKISQQIPNDNLKPGNYHEQTVKNNEKSEKQLKTQPHPTSKIDNQKEKNIKSNNQMKKKDEIITQRAANEGAEMIEITINDRIGRKYRIKCSSSDTIGDLKKLIAMQIGTAADKIRLQKWYKIFKDHITLDDYEIHDGMNLELYYN</sequence>
<evidence type="ECO:0000313" key="4">
    <source>
        <dbReference type="EMBL" id="KAA6388708.1"/>
    </source>
</evidence>
<feature type="region of interest" description="Disordered" evidence="2">
    <location>
        <begin position="1"/>
        <end position="158"/>
    </location>
</feature>
<reference evidence="4 5" key="1">
    <citation type="submission" date="2019-03" db="EMBL/GenBank/DDBJ databases">
        <title>Single cell metagenomics reveals metabolic interactions within the superorganism composed of flagellate Streblomastix strix and complex community of Bacteroidetes bacteria on its surface.</title>
        <authorList>
            <person name="Treitli S.C."/>
            <person name="Kolisko M."/>
            <person name="Husnik F."/>
            <person name="Keeling P."/>
            <person name="Hampl V."/>
        </authorList>
    </citation>
    <scope>NUCLEOTIDE SEQUENCE [LARGE SCALE GENOMIC DNA]</scope>
    <source>
        <strain evidence="4">ST1C</strain>
    </source>
</reference>
<name>A0A5J4W1J8_9EUKA</name>
<evidence type="ECO:0000313" key="5">
    <source>
        <dbReference type="Proteomes" id="UP000324800"/>
    </source>
</evidence>
<proteinExistence type="predicted"/>
<dbReference type="InterPro" id="IPR029071">
    <property type="entry name" value="Ubiquitin-like_domsf"/>
</dbReference>
<feature type="domain" description="Ubiquitin-like" evidence="3">
    <location>
        <begin position="175"/>
        <end position="246"/>
    </location>
</feature>
<dbReference type="PROSITE" id="PS50053">
    <property type="entry name" value="UBIQUITIN_2"/>
    <property type="match status" value="1"/>
</dbReference>
<dbReference type="Pfam" id="PF00240">
    <property type="entry name" value="ubiquitin"/>
    <property type="match status" value="1"/>
</dbReference>
<dbReference type="Gene3D" id="3.10.20.90">
    <property type="entry name" value="Phosphatidylinositol 3-kinase Catalytic Subunit, Chain A, domain 1"/>
    <property type="match status" value="1"/>
</dbReference>
<dbReference type="EMBL" id="SNRW01003875">
    <property type="protein sequence ID" value="KAA6388708.1"/>
    <property type="molecule type" value="Genomic_DNA"/>
</dbReference>
<dbReference type="InterPro" id="IPR000626">
    <property type="entry name" value="Ubiquitin-like_dom"/>
</dbReference>
<feature type="compositionally biased region" description="Basic and acidic residues" evidence="2">
    <location>
        <begin position="120"/>
        <end position="132"/>
    </location>
</feature>
<dbReference type="PANTHER" id="PTHR13042">
    <property type="entry name" value="UBIQUITIN-LIKE PROTEIN 5"/>
    <property type="match status" value="1"/>
</dbReference>
<organism evidence="4 5">
    <name type="scientific">Streblomastix strix</name>
    <dbReference type="NCBI Taxonomy" id="222440"/>
    <lineage>
        <taxon>Eukaryota</taxon>
        <taxon>Metamonada</taxon>
        <taxon>Preaxostyla</taxon>
        <taxon>Oxymonadida</taxon>
        <taxon>Streblomastigidae</taxon>
        <taxon>Streblomastix</taxon>
    </lineage>
</organism>
<dbReference type="Proteomes" id="UP000324800">
    <property type="component" value="Unassembled WGS sequence"/>
</dbReference>
<dbReference type="CDD" id="cd01791">
    <property type="entry name" value="Ubl_UBL5"/>
    <property type="match status" value="1"/>
</dbReference>